<dbReference type="InterPro" id="IPR008265">
    <property type="entry name" value="Lipase_GDSL_AS"/>
</dbReference>
<dbReference type="PANTHER" id="PTHR31988:SF19">
    <property type="entry name" value="9-O-ACETYL-N-ACETYLNEURAMINIC ACID DEACETYLASE-RELATED"/>
    <property type="match status" value="1"/>
</dbReference>
<dbReference type="PROSITE" id="PS01098">
    <property type="entry name" value="LIPASE_GDSL_SER"/>
    <property type="match status" value="1"/>
</dbReference>
<evidence type="ECO:0000259" key="3">
    <source>
        <dbReference type="Pfam" id="PF03629"/>
    </source>
</evidence>
<evidence type="ECO:0000256" key="2">
    <source>
        <dbReference type="SAM" id="SignalP"/>
    </source>
</evidence>
<evidence type="ECO:0000256" key="1">
    <source>
        <dbReference type="ARBA" id="ARBA00022801"/>
    </source>
</evidence>
<dbReference type="EMBL" id="JACBAZ010000001">
    <property type="protein sequence ID" value="NWK54757.1"/>
    <property type="molecule type" value="Genomic_DNA"/>
</dbReference>
<keyword evidence="5" id="KW-1185">Reference proteome</keyword>
<evidence type="ECO:0000313" key="5">
    <source>
        <dbReference type="Proteomes" id="UP000557872"/>
    </source>
</evidence>
<dbReference type="SUPFAM" id="SSF49899">
    <property type="entry name" value="Concanavalin A-like lectins/glucanases"/>
    <property type="match status" value="2"/>
</dbReference>
<keyword evidence="1" id="KW-0378">Hydrolase</keyword>
<dbReference type="SUPFAM" id="SSF52266">
    <property type="entry name" value="SGNH hydrolase"/>
    <property type="match status" value="2"/>
</dbReference>
<feature type="chain" id="PRO_5032447461" description="Sialate O-acetylesterase domain-containing protein" evidence="2">
    <location>
        <begin position="22"/>
        <end position="1048"/>
    </location>
</feature>
<sequence>MTALTAGFGLLLITLSPCALAEHHQLFILTGQSNSLGTTNGGENDPTSGSDPADQHILFSWHNVVNSSTSIGHSGQTLTPASGSADFTTLQDQQGGHYAGSATHWGPEMEFARGLYRAGVRNFGVIKASRGGGGNTNWHKDSGGHMYQHILDTVSEAVASLPPTDSYEIAGLLYLQGESDNASEAAAAGTRLKELTDNLRADLAHAANLYTVAAGTTAAGGTSATNQAAIAASTSYIDFFANTDLSNQLAPDGLHLNKEGKTIVGRRFTQAFLNAGISGISRHYGKLVFIGDSITQGGNGNPSYRYQVFKNLANASVAKNATPGYLFTGSVSGAYKSNPGSTPDVNGQSFDNQHDGHWGWRAFWENGRIPLPAGRYNVNNLGQGTLANWTGQSTTFNTADQGVISYTASSYIPDTAVIKIGINDLSGGASASQVRDDIALIIDQLRAANTNIRIHLCQVLYSNNVAYSYVDALNALLPDLAATKNTASATSPVWIIDANNGFDPTSMTYDNTHPNTIGETYVGDRISGGLGVIELPLILSTPAAIAEKAGERLGCSRFEGSDIYNSGSFASNWVGTGLTPTPVAPNNLQLQHPGNQGYVLDGTNTGWSEINHQPWTFEAKIKFNKIDNGFIFWLGTGTHRILIEAHPDRTQDFGANSFNVSHNNHDGQYHTFKITHDPANNVYHLWRDGVLLTPVAGAAYDATASDNRLLMGDYTSGSFGNHFDVTFDYVEFCTGFKGNQIYNGTSYINDWSSVGSLTSNLVNTDDLQIVNTSSGGTWLEGTNTGWSDQNDAAWTFEMRAKFNAIANGFAFWLGTGSNLIRVEVYADRTQDYNNNTFNVSHNNQDGEFHTFRITHDPAAGVYHVFRDGERLTQIEGVPYDQSSSEQRLILGDTTGGSFGNAFDVTIDYINIDYNGVWIPVGTDTDGDGMSDLWEDTHFGNPTIAAPDKDEDNDGKSNLEEYQADTDPFDPDSVMKISAIEETDTENEFDITVVNTSSRRNYTLYASSDLGITDPWSPIVGPTAGADGSLVFTDSPTSSRFYRVLVNTP</sequence>
<evidence type="ECO:0000313" key="4">
    <source>
        <dbReference type="EMBL" id="NWK54757.1"/>
    </source>
</evidence>
<proteinExistence type="predicted"/>
<dbReference type="InterPro" id="IPR052940">
    <property type="entry name" value="Carb_Esterase_6"/>
</dbReference>
<accession>A0A851GHZ6</accession>
<name>A0A851GHZ6_9BACT</name>
<dbReference type="Proteomes" id="UP000557872">
    <property type="component" value="Unassembled WGS sequence"/>
</dbReference>
<keyword evidence="2" id="KW-0732">Signal</keyword>
<dbReference type="Gene3D" id="3.40.50.1110">
    <property type="entry name" value="SGNH hydrolase"/>
    <property type="match status" value="2"/>
</dbReference>
<reference evidence="4 5" key="1">
    <citation type="submission" date="2020-07" db="EMBL/GenBank/DDBJ databases">
        <title>Roseicoccus Jingziensis gen. nov., sp. nov., isolated from coastal seawater.</title>
        <authorList>
            <person name="Feng X."/>
        </authorList>
    </citation>
    <scope>NUCLEOTIDE SEQUENCE [LARGE SCALE GENOMIC DNA]</scope>
    <source>
        <strain evidence="4 5">N1E253</strain>
    </source>
</reference>
<gene>
    <name evidence="4" type="ORF">HW115_03995</name>
</gene>
<dbReference type="Pfam" id="PF03629">
    <property type="entry name" value="SASA"/>
    <property type="match status" value="1"/>
</dbReference>
<dbReference type="PANTHER" id="PTHR31988">
    <property type="entry name" value="ESTERASE, PUTATIVE (DUF303)-RELATED"/>
    <property type="match status" value="1"/>
</dbReference>
<dbReference type="InterPro" id="IPR005181">
    <property type="entry name" value="SASA"/>
</dbReference>
<organism evidence="4 5">
    <name type="scientific">Oceaniferula marina</name>
    <dbReference type="NCBI Taxonomy" id="2748318"/>
    <lineage>
        <taxon>Bacteria</taxon>
        <taxon>Pseudomonadati</taxon>
        <taxon>Verrucomicrobiota</taxon>
        <taxon>Verrucomicrobiia</taxon>
        <taxon>Verrucomicrobiales</taxon>
        <taxon>Verrucomicrobiaceae</taxon>
        <taxon>Oceaniferula</taxon>
    </lineage>
</organism>
<dbReference type="InterPro" id="IPR013320">
    <property type="entry name" value="ConA-like_dom_sf"/>
</dbReference>
<dbReference type="GO" id="GO:0006629">
    <property type="term" value="P:lipid metabolic process"/>
    <property type="evidence" value="ECO:0007669"/>
    <property type="project" value="InterPro"/>
</dbReference>
<dbReference type="InterPro" id="IPR036514">
    <property type="entry name" value="SGNH_hydro_sf"/>
</dbReference>
<dbReference type="Pfam" id="PF00657">
    <property type="entry name" value="Lipase_GDSL"/>
    <property type="match status" value="1"/>
</dbReference>
<dbReference type="GO" id="GO:0016298">
    <property type="term" value="F:lipase activity"/>
    <property type="evidence" value="ECO:0007669"/>
    <property type="project" value="InterPro"/>
</dbReference>
<comment type="caution">
    <text evidence="4">The sequence shown here is derived from an EMBL/GenBank/DDBJ whole genome shotgun (WGS) entry which is preliminary data.</text>
</comment>
<dbReference type="AlphaFoldDB" id="A0A851GHZ6"/>
<dbReference type="InterPro" id="IPR001087">
    <property type="entry name" value="GDSL"/>
</dbReference>
<protein>
    <recommendedName>
        <fullName evidence="3">Sialate O-acetylesterase domain-containing protein</fullName>
    </recommendedName>
</protein>
<feature type="domain" description="Sialate O-acetylesterase" evidence="3">
    <location>
        <begin position="24"/>
        <end position="273"/>
    </location>
</feature>
<feature type="signal peptide" evidence="2">
    <location>
        <begin position="1"/>
        <end position="21"/>
    </location>
</feature>